<dbReference type="Proteomes" id="UP000828390">
    <property type="component" value="Unassembled WGS sequence"/>
</dbReference>
<dbReference type="AlphaFoldDB" id="A0A9D4QN47"/>
<evidence type="ECO:0000256" key="1">
    <source>
        <dbReference type="SAM" id="MobiDB-lite"/>
    </source>
</evidence>
<protein>
    <submittedName>
        <fullName evidence="2">Uncharacterized protein</fullName>
    </submittedName>
</protein>
<evidence type="ECO:0000313" key="3">
    <source>
        <dbReference type="Proteomes" id="UP000828390"/>
    </source>
</evidence>
<feature type="compositionally biased region" description="Polar residues" evidence="1">
    <location>
        <begin position="131"/>
        <end position="148"/>
    </location>
</feature>
<reference evidence="2" key="1">
    <citation type="journal article" date="2019" name="bioRxiv">
        <title>The Genome of the Zebra Mussel, Dreissena polymorpha: A Resource for Invasive Species Research.</title>
        <authorList>
            <person name="McCartney M.A."/>
            <person name="Auch B."/>
            <person name="Kono T."/>
            <person name="Mallez S."/>
            <person name="Zhang Y."/>
            <person name="Obille A."/>
            <person name="Becker A."/>
            <person name="Abrahante J.E."/>
            <person name="Garbe J."/>
            <person name="Badalamenti J.P."/>
            <person name="Herman A."/>
            <person name="Mangelson H."/>
            <person name="Liachko I."/>
            <person name="Sullivan S."/>
            <person name="Sone E.D."/>
            <person name="Koren S."/>
            <person name="Silverstein K.A.T."/>
            <person name="Beckman K.B."/>
            <person name="Gohl D.M."/>
        </authorList>
    </citation>
    <scope>NUCLEOTIDE SEQUENCE</scope>
    <source>
        <strain evidence="2">Duluth1</strain>
        <tissue evidence="2">Whole animal</tissue>
    </source>
</reference>
<evidence type="ECO:0000313" key="2">
    <source>
        <dbReference type="EMBL" id="KAH3837148.1"/>
    </source>
</evidence>
<comment type="caution">
    <text evidence="2">The sequence shown here is derived from an EMBL/GenBank/DDBJ whole genome shotgun (WGS) entry which is preliminary data.</text>
</comment>
<sequence length="294" mass="32892">MRFALKVWYPNSGVVLIIHKVLRYCEGSDNRVTDSNADNAVTLTKFSWNDTKYRLSIEDKAMRGMFTLNDVLHLLEDDTYFQEADVFMTGAEDATKSDEDSGHKDLGGNINKLTRNQLRADMTVSVRSATGSVSNITDTNHSNTSQDAGSDVDFVSDASDTTIYYDVQIPRSPVQIPAGALEISEMLQVFPTQLEMYWYETQQKPKDPIGNKCLHFHGLSLTASAIFHALLAVFGVEPSINVPVINVTLSEGDLDVLPFSVDFLEEHKYDLTTDPLRSSTGKYELERSATKEWE</sequence>
<feature type="region of interest" description="Disordered" evidence="1">
    <location>
        <begin position="131"/>
        <end position="150"/>
    </location>
</feature>
<name>A0A9D4QN47_DREPO</name>
<accession>A0A9D4QN47</accession>
<reference evidence="2" key="2">
    <citation type="submission" date="2020-11" db="EMBL/GenBank/DDBJ databases">
        <authorList>
            <person name="McCartney M.A."/>
            <person name="Auch B."/>
            <person name="Kono T."/>
            <person name="Mallez S."/>
            <person name="Becker A."/>
            <person name="Gohl D.M."/>
            <person name="Silverstein K.A.T."/>
            <person name="Koren S."/>
            <person name="Bechman K.B."/>
            <person name="Herman A."/>
            <person name="Abrahante J.E."/>
            <person name="Garbe J."/>
        </authorList>
    </citation>
    <scope>NUCLEOTIDE SEQUENCE</scope>
    <source>
        <strain evidence="2">Duluth1</strain>
        <tissue evidence="2">Whole animal</tissue>
    </source>
</reference>
<proteinExistence type="predicted"/>
<keyword evidence="3" id="KW-1185">Reference proteome</keyword>
<organism evidence="2 3">
    <name type="scientific">Dreissena polymorpha</name>
    <name type="common">Zebra mussel</name>
    <name type="synonym">Mytilus polymorpha</name>
    <dbReference type="NCBI Taxonomy" id="45954"/>
    <lineage>
        <taxon>Eukaryota</taxon>
        <taxon>Metazoa</taxon>
        <taxon>Spiralia</taxon>
        <taxon>Lophotrochozoa</taxon>
        <taxon>Mollusca</taxon>
        <taxon>Bivalvia</taxon>
        <taxon>Autobranchia</taxon>
        <taxon>Heteroconchia</taxon>
        <taxon>Euheterodonta</taxon>
        <taxon>Imparidentia</taxon>
        <taxon>Neoheterodontei</taxon>
        <taxon>Myida</taxon>
        <taxon>Dreissenoidea</taxon>
        <taxon>Dreissenidae</taxon>
        <taxon>Dreissena</taxon>
    </lineage>
</organism>
<gene>
    <name evidence="2" type="ORF">DPMN_110527</name>
</gene>
<dbReference type="EMBL" id="JAIWYP010000004">
    <property type="protein sequence ID" value="KAH3837148.1"/>
    <property type="molecule type" value="Genomic_DNA"/>
</dbReference>